<organism evidence="1 2">
    <name type="scientific">Caerostris extrusa</name>
    <name type="common">Bark spider</name>
    <name type="synonym">Caerostris bankana</name>
    <dbReference type="NCBI Taxonomy" id="172846"/>
    <lineage>
        <taxon>Eukaryota</taxon>
        <taxon>Metazoa</taxon>
        <taxon>Ecdysozoa</taxon>
        <taxon>Arthropoda</taxon>
        <taxon>Chelicerata</taxon>
        <taxon>Arachnida</taxon>
        <taxon>Araneae</taxon>
        <taxon>Araneomorphae</taxon>
        <taxon>Entelegynae</taxon>
        <taxon>Araneoidea</taxon>
        <taxon>Araneidae</taxon>
        <taxon>Caerostris</taxon>
    </lineage>
</organism>
<protein>
    <submittedName>
        <fullName evidence="1">Uncharacterized protein</fullName>
    </submittedName>
</protein>
<sequence length="93" mass="10163">MLVESKKDSHTLLLNIISKSLGALIRQQDQLVYSCSVEIVSGNINYFLAAVCTLSLKENLLPLSALVERGDSWKGAKSGIMEDESIPLLESLL</sequence>
<name>A0AAV4XK31_CAEEX</name>
<keyword evidence="2" id="KW-1185">Reference proteome</keyword>
<evidence type="ECO:0000313" key="2">
    <source>
        <dbReference type="Proteomes" id="UP001054945"/>
    </source>
</evidence>
<evidence type="ECO:0000313" key="1">
    <source>
        <dbReference type="EMBL" id="GIY94290.1"/>
    </source>
</evidence>
<dbReference type="Proteomes" id="UP001054945">
    <property type="component" value="Unassembled WGS sequence"/>
</dbReference>
<proteinExistence type="predicted"/>
<comment type="caution">
    <text evidence="1">The sequence shown here is derived from an EMBL/GenBank/DDBJ whole genome shotgun (WGS) entry which is preliminary data.</text>
</comment>
<dbReference type="AlphaFoldDB" id="A0AAV4XK31"/>
<accession>A0AAV4XK31</accession>
<reference evidence="1 2" key="1">
    <citation type="submission" date="2021-06" db="EMBL/GenBank/DDBJ databases">
        <title>Caerostris extrusa draft genome.</title>
        <authorList>
            <person name="Kono N."/>
            <person name="Arakawa K."/>
        </authorList>
    </citation>
    <scope>NUCLEOTIDE SEQUENCE [LARGE SCALE GENOMIC DNA]</scope>
</reference>
<gene>
    <name evidence="1" type="ORF">CEXT_279121</name>
</gene>
<dbReference type="EMBL" id="BPLR01017765">
    <property type="protein sequence ID" value="GIY94290.1"/>
    <property type="molecule type" value="Genomic_DNA"/>
</dbReference>